<reference evidence="2 3" key="1">
    <citation type="submission" date="2015-02" db="EMBL/GenBank/DDBJ databases">
        <title>Draft Genome Sequences of Two Closely-Related Aflatoxigenic Aspergillus Species Obtained from the Cote d'Ivoire.</title>
        <authorList>
            <person name="Moore G.G."/>
            <person name="Beltz S.B."/>
            <person name="Mack B.M."/>
        </authorList>
    </citation>
    <scope>NUCLEOTIDE SEQUENCE [LARGE SCALE GENOMIC DNA]</scope>
    <source>
        <strain evidence="2 3">SRRC1468</strain>
    </source>
</reference>
<gene>
    <name evidence="2" type="ORF">ARAM_001340</name>
</gene>
<dbReference type="AlphaFoldDB" id="A0A0F8V447"/>
<sequence>MDMNQSSINPISSLPAEQLALALAIVKLKPVRLSVKEYILQTREHIKKSKDAEIFFSPDRFFDSVAFWKDAYEKSEAEQSKLLDRIYELEQKNNTLSAKVQSADAASDLNHQQGLKRRATKALVGNSTARKKTKTQGNSALNCNIQATQDDALSHPENFRDAAAAAATGPFMRQFYTLQKVLQKRPSHASITQAAITLATTSADEALKALPQAGSISSKGRPRKESLTSTELSHLISVVRSVECAVNLLLQALKKLSATGNVVRDVNLIIYHLVSLYETVMNVLKQYCRIACERVAAKTKEKPKKSSKSKKTAKPKTADSNVGADCRTQPDDQGAVQLAHLLNNMIAWIDLTCSAHKSLLEGFLYVLLSRVGNLLGLFVFQDLQLRPDLRTDSTKLPLPASLADVETDEMSLRAVQMEARYLIWVLEKALTPLNTFTSFLETSAAGNQSSNTQFLSGIKAKLQSTLVHAVFGSDVDLGSPLQRPTQPNEDDLERLRLRSQIPQQQVPDWFMQEVWRLLGWEVLMKSSFRYG</sequence>
<dbReference type="OrthoDB" id="202825at2759"/>
<comment type="caution">
    <text evidence="2">The sequence shown here is derived from an EMBL/GenBank/DDBJ whole genome shotgun (WGS) entry which is preliminary data.</text>
</comment>
<feature type="region of interest" description="Disordered" evidence="1">
    <location>
        <begin position="301"/>
        <end position="328"/>
    </location>
</feature>
<feature type="compositionally biased region" description="Basic residues" evidence="1">
    <location>
        <begin position="301"/>
        <end position="314"/>
    </location>
</feature>
<evidence type="ECO:0000313" key="3">
    <source>
        <dbReference type="Proteomes" id="UP000034291"/>
    </source>
</evidence>
<dbReference type="EMBL" id="JZBS01002666">
    <property type="protein sequence ID" value="KKK17756.1"/>
    <property type="molecule type" value="Genomic_DNA"/>
</dbReference>
<protein>
    <submittedName>
        <fullName evidence="2">Uncharacterized protein</fullName>
    </submittedName>
</protein>
<organism evidence="2 3">
    <name type="scientific">Aspergillus rambellii</name>
    <dbReference type="NCBI Taxonomy" id="308745"/>
    <lineage>
        <taxon>Eukaryota</taxon>
        <taxon>Fungi</taxon>
        <taxon>Dikarya</taxon>
        <taxon>Ascomycota</taxon>
        <taxon>Pezizomycotina</taxon>
        <taxon>Eurotiomycetes</taxon>
        <taxon>Eurotiomycetidae</taxon>
        <taxon>Eurotiales</taxon>
        <taxon>Aspergillaceae</taxon>
        <taxon>Aspergillus</taxon>
        <taxon>Aspergillus subgen. Nidulantes</taxon>
    </lineage>
</organism>
<keyword evidence="3" id="KW-1185">Reference proteome</keyword>
<proteinExistence type="predicted"/>
<accession>A0A0F8V447</accession>
<evidence type="ECO:0000313" key="2">
    <source>
        <dbReference type="EMBL" id="KKK17756.1"/>
    </source>
</evidence>
<name>A0A0F8V447_9EURO</name>
<dbReference type="Proteomes" id="UP000034291">
    <property type="component" value="Unassembled WGS sequence"/>
</dbReference>
<evidence type="ECO:0000256" key="1">
    <source>
        <dbReference type="SAM" id="MobiDB-lite"/>
    </source>
</evidence>